<feature type="region of interest" description="Disordered" evidence="1">
    <location>
        <begin position="1"/>
        <end position="24"/>
    </location>
</feature>
<accession>A0A5P2DBQ0</accession>
<evidence type="ECO:0000256" key="1">
    <source>
        <dbReference type="SAM" id="MobiDB-lite"/>
    </source>
</evidence>
<feature type="region of interest" description="Disordered" evidence="1">
    <location>
        <begin position="96"/>
        <end position="128"/>
    </location>
</feature>
<dbReference type="EMBL" id="CP029190">
    <property type="protein sequence ID" value="QES51950.1"/>
    <property type="molecule type" value="Genomic_DNA"/>
</dbReference>
<organism evidence="2 3">
    <name type="scientific">Streptomyces venezuelae</name>
    <dbReference type="NCBI Taxonomy" id="54571"/>
    <lineage>
        <taxon>Bacteria</taxon>
        <taxon>Bacillati</taxon>
        <taxon>Actinomycetota</taxon>
        <taxon>Actinomycetes</taxon>
        <taxon>Kitasatosporales</taxon>
        <taxon>Streptomycetaceae</taxon>
        <taxon>Streptomyces</taxon>
    </lineage>
</organism>
<protein>
    <submittedName>
        <fullName evidence="2">Uncharacterized protein</fullName>
    </submittedName>
</protein>
<proteinExistence type="predicted"/>
<dbReference type="AlphaFoldDB" id="A0A5P2DBQ0"/>
<name>A0A5P2DBQ0_STRVZ</name>
<evidence type="ECO:0000313" key="3">
    <source>
        <dbReference type="Proteomes" id="UP000325211"/>
    </source>
</evidence>
<reference evidence="2 3" key="1">
    <citation type="submission" date="2018-05" db="EMBL/GenBank/DDBJ databases">
        <title>Streptomyces venezuelae.</title>
        <authorList>
            <person name="Kim W."/>
            <person name="Lee N."/>
            <person name="Cho B.-K."/>
        </authorList>
    </citation>
    <scope>NUCLEOTIDE SEQUENCE [LARGE SCALE GENOMIC DNA]</scope>
    <source>
        <strain evidence="2 3">ATCC 21782</strain>
    </source>
</reference>
<evidence type="ECO:0000313" key="2">
    <source>
        <dbReference type="EMBL" id="QES51950.1"/>
    </source>
</evidence>
<dbReference type="Proteomes" id="UP000325211">
    <property type="component" value="Chromosome"/>
</dbReference>
<sequence>MLQPGLQPRSQHERPRWPVQPRLPVSVPRATHTGLRGATLCAPEQCQSLPLGLLAQPLFLGGLVVTYEGVEAFQGGGVDGEEWVGAGWTVMHPEAARSAARSRGRRAATVPQPAPRGGLTAPWRPSDG</sequence>
<gene>
    <name evidence="2" type="ORF">DEJ50_33090</name>
</gene>